<evidence type="ECO:0000313" key="2">
    <source>
        <dbReference type="RefSeq" id="XP_011495444.1"/>
    </source>
</evidence>
<organism evidence="1 2">
    <name type="scientific">Ceratosolen solmsi marchali</name>
    <dbReference type="NCBI Taxonomy" id="326594"/>
    <lineage>
        <taxon>Eukaryota</taxon>
        <taxon>Metazoa</taxon>
        <taxon>Ecdysozoa</taxon>
        <taxon>Arthropoda</taxon>
        <taxon>Hexapoda</taxon>
        <taxon>Insecta</taxon>
        <taxon>Pterygota</taxon>
        <taxon>Neoptera</taxon>
        <taxon>Endopterygota</taxon>
        <taxon>Hymenoptera</taxon>
        <taxon>Apocrita</taxon>
        <taxon>Proctotrupomorpha</taxon>
        <taxon>Chalcidoidea</taxon>
        <taxon>Agaonidae</taxon>
        <taxon>Agaoninae</taxon>
        <taxon>Ceratosolen</taxon>
    </lineage>
</organism>
<dbReference type="GeneID" id="105360275"/>
<accession>A0AAJ6VLH9</accession>
<keyword evidence="1" id="KW-1185">Reference proteome</keyword>
<protein>
    <submittedName>
        <fullName evidence="2">Uncharacterized protein LOC105360275</fullName>
    </submittedName>
</protein>
<proteinExistence type="predicted"/>
<sequence>MSSFLNNDSCAKSKVLDLMKIYSLQNYEKCKNEQRDEVEFKSTNKIDKIYSVRDLKEIENFETTRQNETIINKNLSDCTIRNKSWELASDVCDWSSSPIGILPWQINDIQAMEASTISPSDVQYVIVKNLELPKIINSKKLILHSKIHWERLLEKKKAKRKVKTNKIVTSTIVNRAMKNVNNNNKQNVK</sequence>
<evidence type="ECO:0000313" key="1">
    <source>
        <dbReference type="Proteomes" id="UP000695007"/>
    </source>
</evidence>
<dbReference type="Proteomes" id="UP000695007">
    <property type="component" value="Unplaced"/>
</dbReference>
<dbReference type="AlphaFoldDB" id="A0AAJ6VLH9"/>
<reference evidence="2" key="1">
    <citation type="submission" date="2025-08" db="UniProtKB">
        <authorList>
            <consortium name="RefSeq"/>
        </authorList>
    </citation>
    <scope>IDENTIFICATION</scope>
</reference>
<dbReference type="RefSeq" id="XP_011495444.1">
    <property type="nucleotide sequence ID" value="XM_011497142.1"/>
</dbReference>
<name>A0AAJ6VLH9_9HYME</name>
<dbReference type="KEGG" id="csol:105360275"/>
<gene>
    <name evidence="2" type="primary">LOC105360275</name>
</gene>